<keyword evidence="6" id="KW-0547">Nucleotide-binding</keyword>
<evidence type="ECO:0000313" key="15">
    <source>
        <dbReference type="Proteomes" id="UP000319976"/>
    </source>
</evidence>
<keyword evidence="5" id="KW-0808">Transferase</keyword>
<dbReference type="Pfam" id="PF01288">
    <property type="entry name" value="HPPK"/>
    <property type="match status" value="1"/>
</dbReference>
<dbReference type="PANTHER" id="PTHR43071:SF1">
    <property type="entry name" value="2-AMINO-4-HYDROXY-6-HYDROXYMETHYLDIHYDROPTERIDINE PYROPHOSPHOKINASE"/>
    <property type="match status" value="1"/>
</dbReference>
<evidence type="ECO:0000259" key="13">
    <source>
        <dbReference type="Pfam" id="PF01288"/>
    </source>
</evidence>
<dbReference type="GO" id="GO:0046656">
    <property type="term" value="P:folic acid biosynthetic process"/>
    <property type="evidence" value="ECO:0007669"/>
    <property type="project" value="UniProtKB-KW"/>
</dbReference>
<dbReference type="InterPro" id="IPR035907">
    <property type="entry name" value="Hppk_sf"/>
</dbReference>
<evidence type="ECO:0000313" key="14">
    <source>
        <dbReference type="EMBL" id="QDT63186.1"/>
    </source>
</evidence>
<comment type="function">
    <text evidence="10">Catalyzes the transfer of pyrophosphate from adenosine triphosphate (ATP) to 6-hydroxymethyl-7,8-dihydropterin, an enzymatic step in folate biosynthesis pathway.</text>
</comment>
<dbReference type="InterPro" id="IPR000550">
    <property type="entry name" value="Hppk"/>
</dbReference>
<reference evidence="14 15" key="1">
    <citation type="submission" date="2019-02" db="EMBL/GenBank/DDBJ databases">
        <title>Deep-cultivation of Planctomycetes and their phenomic and genomic characterization uncovers novel biology.</title>
        <authorList>
            <person name="Wiegand S."/>
            <person name="Jogler M."/>
            <person name="Boedeker C."/>
            <person name="Pinto D."/>
            <person name="Vollmers J."/>
            <person name="Rivas-Marin E."/>
            <person name="Kohn T."/>
            <person name="Peeters S.H."/>
            <person name="Heuer A."/>
            <person name="Rast P."/>
            <person name="Oberbeckmann S."/>
            <person name="Bunk B."/>
            <person name="Jeske O."/>
            <person name="Meyerdierks A."/>
            <person name="Storesund J.E."/>
            <person name="Kallscheuer N."/>
            <person name="Luecker S."/>
            <person name="Lage O.M."/>
            <person name="Pohl T."/>
            <person name="Merkel B.J."/>
            <person name="Hornburger P."/>
            <person name="Mueller R.-W."/>
            <person name="Bruemmer F."/>
            <person name="Labrenz M."/>
            <person name="Spormann A.M."/>
            <person name="Op den Camp H."/>
            <person name="Overmann J."/>
            <person name="Amann R."/>
            <person name="Jetten M.S.M."/>
            <person name="Mascher T."/>
            <person name="Medema M.H."/>
            <person name="Devos D.P."/>
            <person name="Kaster A.-K."/>
            <person name="Ovreas L."/>
            <person name="Rohde M."/>
            <person name="Galperin M.Y."/>
            <person name="Jogler C."/>
        </authorList>
    </citation>
    <scope>NUCLEOTIDE SEQUENCE [LARGE SCALE GENOMIC DNA]</scope>
    <source>
        <strain evidence="14 15">V22</strain>
    </source>
</reference>
<dbReference type="NCBIfam" id="TIGR01498">
    <property type="entry name" value="folK"/>
    <property type="match status" value="1"/>
</dbReference>
<dbReference type="PANTHER" id="PTHR43071">
    <property type="entry name" value="2-AMINO-4-HYDROXY-6-HYDROXYMETHYLDIHYDROPTERIDINE PYROPHOSPHOKINASE"/>
    <property type="match status" value="1"/>
</dbReference>
<keyword evidence="15" id="KW-1185">Reference proteome</keyword>
<dbReference type="Proteomes" id="UP000319976">
    <property type="component" value="Chromosome"/>
</dbReference>
<dbReference type="AlphaFoldDB" id="A0A517T479"/>
<evidence type="ECO:0000256" key="9">
    <source>
        <dbReference type="ARBA" id="ARBA00022909"/>
    </source>
</evidence>
<organism evidence="14 15">
    <name type="scientific">Calycomorphotria hydatis</name>
    <dbReference type="NCBI Taxonomy" id="2528027"/>
    <lineage>
        <taxon>Bacteria</taxon>
        <taxon>Pseudomonadati</taxon>
        <taxon>Planctomycetota</taxon>
        <taxon>Planctomycetia</taxon>
        <taxon>Planctomycetales</taxon>
        <taxon>Planctomycetaceae</taxon>
        <taxon>Calycomorphotria</taxon>
    </lineage>
</organism>
<dbReference type="SUPFAM" id="SSF55083">
    <property type="entry name" value="6-hydroxymethyl-7,8-dihydropterin pyrophosphokinase, HPPK"/>
    <property type="match status" value="1"/>
</dbReference>
<gene>
    <name evidence="14" type="primary">sulD</name>
    <name evidence="14" type="ORF">V22_04040</name>
</gene>
<dbReference type="KEGG" id="chya:V22_04040"/>
<protein>
    <recommendedName>
        <fullName evidence="4">2-amino-4-hydroxy-6-hydroxymethyldihydropteridine pyrophosphokinase</fullName>
        <ecNumber evidence="3">2.7.6.3</ecNumber>
    </recommendedName>
    <alternativeName>
        <fullName evidence="11">6-hydroxymethyl-7,8-dihydropterin pyrophosphokinase</fullName>
    </alternativeName>
    <alternativeName>
        <fullName evidence="12">7,8-dihydro-6-hydroxymethylpterin-pyrophosphokinase</fullName>
    </alternativeName>
</protein>
<evidence type="ECO:0000256" key="8">
    <source>
        <dbReference type="ARBA" id="ARBA00022840"/>
    </source>
</evidence>
<dbReference type="GO" id="GO:0005524">
    <property type="term" value="F:ATP binding"/>
    <property type="evidence" value="ECO:0007669"/>
    <property type="project" value="UniProtKB-KW"/>
</dbReference>
<keyword evidence="9" id="KW-0289">Folate biosynthesis</keyword>
<evidence type="ECO:0000256" key="5">
    <source>
        <dbReference type="ARBA" id="ARBA00022679"/>
    </source>
</evidence>
<dbReference type="UniPathway" id="UPA00077">
    <property type="reaction ID" value="UER00155"/>
</dbReference>
<comment type="similarity">
    <text evidence="2">Belongs to the HPPK family.</text>
</comment>
<dbReference type="EMBL" id="CP036316">
    <property type="protein sequence ID" value="QDT63186.1"/>
    <property type="molecule type" value="Genomic_DNA"/>
</dbReference>
<dbReference type="GO" id="GO:0016301">
    <property type="term" value="F:kinase activity"/>
    <property type="evidence" value="ECO:0007669"/>
    <property type="project" value="UniProtKB-KW"/>
</dbReference>
<feature type="domain" description="7,8-dihydro-6-hydroxymethylpterin-pyrophosphokinase" evidence="13">
    <location>
        <begin position="1"/>
        <end position="125"/>
    </location>
</feature>
<dbReference type="Gene3D" id="3.30.70.560">
    <property type="entry name" value="7,8-Dihydro-6-hydroxymethylpterin-pyrophosphokinase HPPK"/>
    <property type="match status" value="1"/>
</dbReference>
<sequence length="242" mass="26618">MGGNLGSMDETFRRALELLPSHGIEVAAVSSLYESAPMGFEAGQPFLNAAAEISVTCTAHECLAILQQLEDTLGRVRHTHWGPRTIDLDLGLFGDEVHHTAELIVPHPACSYRRFAIDPLVEIAPDFVHPVMGKELRSIQKSLLARPLPIVISGFNQKEQQQIQQLILTEFPEVDLRPQNQSEAAIFLQAGGNPRTTPPDCRMISFDDVPGDTIEACKAILSAATLAPHIRHNRFFPNISSK</sequence>
<dbReference type="GO" id="GO:0046654">
    <property type="term" value="P:tetrahydrofolate biosynthetic process"/>
    <property type="evidence" value="ECO:0007669"/>
    <property type="project" value="UniProtKB-UniPathway"/>
</dbReference>
<evidence type="ECO:0000256" key="1">
    <source>
        <dbReference type="ARBA" id="ARBA00005051"/>
    </source>
</evidence>
<keyword evidence="8" id="KW-0067">ATP-binding</keyword>
<dbReference type="CDD" id="cd00483">
    <property type="entry name" value="HPPK"/>
    <property type="match status" value="1"/>
</dbReference>
<evidence type="ECO:0000256" key="3">
    <source>
        <dbReference type="ARBA" id="ARBA00013253"/>
    </source>
</evidence>
<evidence type="ECO:0000256" key="10">
    <source>
        <dbReference type="ARBA" id="ARBA00029409"/>
    </source>
</evidence>
<accession>A0A517T479</accession>
<evidence type="ECO:0000256" key="7">
    <source>
        <dbReference type="ARBA" id="ARBA00022777"/>
    </source>
</evidence>
<comment type="pathway">
    <text evidence="1">Cofactor biosynthesis; tetrahydrofolate biosynthesis; 2-amino-4-hydroxy-6-hydroxymethyl-7,8-dihydropteridine diphosphate from 7,8-dihydroneopterin triphosphate: step 4/4.</text>
</comment>
<dbReference type="GO" id="GO:0003848">
    <property type="term" value="F:2-amino-4-hydroxy-6-hydroxymethyldihydropteridine diphosphokinase activity"/>
    <property type="evidence" value="ECO:0007669"/>
    <property type="project" value="UniProtKB-EC"/>
</dbReference>
<evidence type="ECO:0000256" key="11">
    <source>
        <dbReference type="ARBA" id="ARBA00029766"/>
    </source>
</evidence>
<name>A0A517T479_9PLAN</name>
<evidence type="ECO:0000256" key="12">
    <source>
        <dbReference type="ARBA" id="ARBA00033413"/>
    </source>
</evidence>
<evidence type="ECO:0000256" key="2">
    <source>
        <dbReference type="ARBA" id="ARBA00005810"/>
    </source>
</evidence>
<keyword evidence="7" id="KW-0418">Kinase</keyword>
<proteinExistence type="inferred from homology"/>
<evidence type="ECO:0000256" key="6">
    <source>
        <dbReference type="ARBA" id="ARBA00022741"/>
    </source>
</evidence>
<evidence type="ECO:0000256" key="4">
    <source>
        <dbReference type="ARBA" id="ARBA00016218"/>
    </source>
</evidence>
<dbReference type="EC" id="2.7.6.3" evidence="3"/>